<keyword evidence="3" id="KW-0812">Transmembrane</keyword>
<feature type="compositionally biased region" description="Polar residues" evidence="2">
    <location>
        <begin position="411"/>
        <end position="426"/>
    </location>
</feature>
<evidence type="ECO:0000256" key="2">
    <source>
        <dbReference type="SAM" id="MobiDB-lite"/>
    </source>
</evidence>
<dbReference type="SUPFAM" id="SSF48452">
    <property type="entry name" value="TPR-like"/>
    <property type="match status" value="1"/>
</dbReference>
<reference evidence="4 5" key="1">
    <citation type="journal article" date="2018" name="Nat. Biotechnol.">
        <title>A standardized bacterial taxonomy based on genome phylogeny substantially revises the tree of life.</title>
        <authorList>
            <person name="Parks D.H."/>
            <person name="Chuvochina M."/>
            <person name="Waite D.W."/>
            <person name="Rinke C."/>
            <person name="Skarshewski A."/>
            <person name="Chaumeil P.A."/>
            <person name="Hugenholtz P."/>
        </authorList>
    </citation>
    <scope>NUCLEOTIDE SEQUENCE [LARGE SCALE GENOMIC DNA]</scope>
    <source>
        <strain evidence="4">UBA9375</strain>
    </source>
</reference>
<proteinExistence type="predicted"/>
<sequence length="426" mass="48581">MWTGRLQVTCHCQSQMARRENRKLDWITAGRTLYIDRGNQRFTRPVSNPALKMNRLTDPENMTNPFAQQKRNPFFSSGSLILAGGCIVLLLFLLLQEESGDSRSDLSAVSEQESRQSEKAKRKELIAYLQEYPDDEFAHFQLGELIQDRAPYQALENFSHVTERHPRYYEAVEAIAKIALEQGLDDRATSALIILVREFPEERRFQKSMAELLFQQGKSNRALRYARRNIALGGEQAEDYLLVAEILKQAGRTIEMTGPLKQVLYQDPGLFEAHLNLAYAALYSGDLETATREAKWCLAEKPDSSTALRYLALINRNQGNIEQSISYIDQALRIDPQDLEGLLLKADLLIYQRKGEQAYALLKPLYATQQTDRRYVTALARAAGLAGKREEAHELQQLNQRLIKEEDLRPSSLQSESVQKTQAGRK</sequence>
<feature type="region of interest" description="Disordered" evidence="2">
    <location>
        <begin position="406"/>
        <end position="426"/>
    </location>
</feature>
<name>A0A3D3RIN7_9PLAN</name>
<evidence type="ECO:0000256" key="1">
    <source>
        <dbReference type="PROSITE-ProRule" id="PRU00339"/>
    </source>
</evidence>
<dbReference type="Pfam" id="PF13432">
    <property type="entry name" value="TPR_16"/>
    <property type="match status" value="1"/>
</dbReference>
<keyword evidence="3" id="KW-0472">Membrane</keyword>
<feature type="repeat" description="TPR" evidence="1">
    <location>
        <begin position="305"/>
        <end position="338"/>
    </location>
</feature>
<protein>
    <submittedName>
        <fullName evidence="4">Uncharacterized protein</fullName>
    </submittedName>
</protein>
<dbReference type="InterPro" id="IPR019734">
    <property type="entry name" value="TPR_rpt"/>
</dbReference>
<keyword evidence="1" id="KW-0802">TPR repeat</keyword>
<dbReference type="Gene3D" id="1.25.40.10">
    <property type="entry name" value="Tetratricopeptide repeat domain"/>
    <property type="match status" value="1"/>
</dbReference>
<evidence type="ECO:0000313" key="5">
    <source>
        <dbReference type="Proteomes" id="UP000263642"/>
    </source>
</evidence>
<evidence type="ECO:0000256" key="3">
    <source>
        <dbReference type="SAM" id="Phobius"/>
    </source>
</evidence>
<gene>
    <name evidence="4" type="ORF">DIT97_32600</name>
</gene>
<feature type="transmembrane region" description="Helical" evidence="3">
    <location>
        <begin position="74"/>
        <end position="95"/>
    </location>
</feature>
<dbReference type="PROSITE" id="PS50005">
    <property type="entry name" value="TPR"/>
    <property type="match status" value="1"/>
</dbReference>
<dbReference type="InterPro" id="IPR037919">
    <property type="entry name" value="OGT"/>
</dbReference>
<keyword evidence="3" id="KW-1133">Transmembrane helix</keyword>
<dbReference type="GO" id="GO:0097363">
    <property type="term" value="F:protein O-acetylglucosaminyltransferase activity"/>
    <property type="evidence" value="ECO:0007669"/>
    <property type="project" value="TreeGrafter"/>
</dbReference>
<evidence type="ECO:0000313" key="4">
    <source>
        <dbReference type="EMBL" id="HCO27510.1"/>
    </source>
</evidence>
<dbReference type="GO" id="GO:0006493">
    <property type="term" value="P:protein O-linked glycosylation"/>
    <property type="evidence" value="ECO:0007669"/>
    <property type="project" value="InterPro"/>
</dbReference>
<dbReference type="PANTHER" id="PTHR44366:SF1">
    <property type="entry name" value="UDP-N-ACETYLGLUCOSAMINE--PEPTIDE N-ACETYLGLUCOSAMINYLTRANSFERASE 110 KDA SUBUNIT"/>
    <property type="match status" value="1"/>
</dbReference>
<comment type="caution">
    <text evidence="4">The sequence shown here is derived from an EMBL/GenBank/DDBJ whole genome shotgun (WGS) entry which is preliminary data.</text>
</comment>
<dbReference type="EMBL" id="DQAY01000201">
    <property type="protein sequence ID" value="HCO27510.1"/>
    <property type="molecule type" value="Genomic_DNA"/>
</dbReference>
<dbReference type="AlphaFoldDB" id="A0A3D3RIN7"/>
<dbReference type="SMART" id="SM00028">
    <property type="entry name" value="TPR"/>
    <property type="match status" value="3"/>
</dbReference>
<organism evidence="4 5">
    <name type="scientific">Gimesia maris</name>
    <dbReference type="NCBI Taxonomy" id="122"/>
    <lineage>
        <taxon>Bacteria</taxon>
        <taxon>Pseudomonadati</taxon>
        <taxon>Planctomycetota</taxon>
        <taxon>Planctomycetia</taxon>
        <taxon>Planctomycetales</taxon>
        <taxon>Planctomycetaceae</taxon>
        <taxon>Gimesia</taxon>
    </lineage>
</organism>
<dbReference type="InterPro" id="IPR011990">
    <property type="entry name" value="TPR-like_helical_dom_sf"/>
</dbReference>
<dbReference type="PANTHER" id="PTHR44366">
    <property type="entry name" value="UDP-N-ACETYLGLUCOSAMINE--PEPTIDE N-ACETYLGLUCOSAMINYLTRANSFERASE 110 KDA SUBUNIT"/>
    <property type="match status" value="1"/>
</dbReference>
<dbReference type="Proteomes" id="UP000263642">
    <property type="component" value="Unassembled WGS sequence"/>
</dbReference>
<accession>A0A3D3RIN7</accession>